<dbReference type="Pfam" id="PF04995">
    <property type="entry name" value="CcmD"/>
    <property type="match status" value="1"/>
</dbReference>
<evidence type="ECO:0000256" key="12">
    <source>
        <dbReference type="RuleBase" id="RU363101"/>
    </source>
</evidence>
<dbReference type="KEGG" id="bne:DA69_12490"/>
<dbReference type="GO" id="GO:0005886">
    <property type="term" value="C:plasma membrane"/>
    <property type="evidence" value="ECO:0007669"/>
    <property type="project" value="UniProtKB-SubCell"/>
</dbReference>
<comment type="function">
    <text evidence="1 12">Required for the export of heme to the periplasm for the biogenesis of c-type cytochromes.</text>
</comment>
<protein>
    <recommendedName>
        <fullName evidence="4 12">Heme exporter protein D</fullName>
    </recommendedName>
</protein>
<feature type="transmembrane region" description="Helical" evidence="12">
    <location>
        <begin position="12"/>
        <end position="33"/>
    </location>
</feature>
<comment type="subcellular location">
    <subcellularLocation>
        <location evidence="2 12">Cell inner membrane</location>
        <topology evidence="2 12">Single-pass membrane protein</topology>
    </subcellularLocation>
</comment>
<proteinExistence type="inferred from homology"/>
<evidence type="ECO:0000256" key="7">
    <source>
        <dbReference type="ARBA" id="ARBA00022519"/>
    </source>
</evidence>
<dbReference type="STRING" id="588932.DA69_12490"/>
<keyword evidence="11 12" id="KW-0472">Membrane</keyword>
<dbReference type="RefSeq" id="WP_003166605.1">
    <property type="nucleotide sequence ID" value="NZ_CAXORD010000019.1"/>
</dbReference>
<evidence type="ECO:0000313" key="14">
    <source>
        <dbReference type="Proteomes" id="UP000077603"/>
    </source>
</evidence>
<keyword evidence="6 12" id="KW-1003">Cell membrane</keyword>
<evidence type="ECO:0000256" key="10">
    <source>
        <dbReference type="ARBA" id="ARBA00022989"/>
    </source>
</evidence>
<evidence type="ECO:0000256" key="11">
    <source>
        <dbReference type="ARBA" id="ARBA00023136"/>
    </source>
</evidence>
<keyword evidence="14" id="KW-1185">Reference proteome</keyword>
<evidence type="ECO:0000313" key="13">
    <source>
        <dbReference type="EMBL" id="ANF55482.1"/>
    </source>
</evidence>
<sequence>MLDLDMSPYGAFVWPAWGISAVVLAALSARALIAARRWKRELARLEAARK</sequence>
<dbReference type="Proteomes" id="UP000077603">
    <property type="component" value="Chromosome"/>
</dbReference>
<keyword evidence="7 12" id="KW-0997">Cell inner membrane</keyword>
<evidence type="ECO:0000256" key="9">
    <source>
        <dbReference type="ARBA" id="ARBA00022748"/>
    </source>
</evidence>
<evidence type="ECO:0000256" key="6">
    <source>
        <dbReference type="ARBA" id="ARBA00022475"/>
    </source>
</evidence>
<keyword evidence="8 12" id="KW-0812">Transmembrane</keyword>
<evidence type="ECO:0000256" key="1">
    <source>
        <dbReference type="ARBA" id="ARBA00002442"/>
    </source>
</evidence>
<dbReference type="GO" id="GO:0017004">
    <property type="term" value="P:cytochrome complex assembly"/>
    <property type="evidence" value="ECO:0007669"/>
    <property type="project" value="UniProtKB-KW"/>
</dbReference>
<keyword evidence="10 12" id="KW-1133">Transmembrane helix</keyword>
<evidence type="ECO:0000256" key="5">
    <source>
        <dbReference type="ARBA" id="ARBA00022448"/>
    </source>
</evidence>
<dbReference type="GeneID" id="56578640"/>
<gene>
    <name evidence="13" type="ORF">DA69_12490</name>
</gene>
<dbReference type="EMBL" id="CP015614">
    <property type="protein sequence ID" value="ANF55482.1"/>
    <property type="molecule type" value="Genomic_DNA"/>
</dbReference>
<dbReference type="InterPro" id="IPR007078">
    <property type="entry name" value="Haem_export_protD_CcmD"/>
</dbReference>
<accession>A0A172Y8L0</accession>
<evidence type="ECO:0000256" key="3">
    <source>
        <dbReference type="ARBA" id="ARBA00008741"/>
    </source>
</evidence>
<evidence type="ECO:0000256" key="2">
    <source>
        <dbReference type="ARBA" id="ARBA00004377"/>
    </source>
</evidence>
<evidence type="ECO:0000256" key="4">
    <source>
        <dbReference type="ARBA" id="ARBA00016461"/>
    </source>
</evidence>
<name>A0A172Y8L0_9CAUL</name>
<organism evidence="13 14">
    <name type="scientific">Brevundimonas naejangsanensis</name>
    <dbReference type="NCBI Taxonomy" id="588932"/>
    <lineage>
        <taxon>Bacteria</taxon>
        <taxon>Pseudomonadati</taxon>
        <taxon>Pseudomonadota</taxon>
        <taxon>Alphaproteobacteria</taxon>
        <taxon>Caulobacterales</taxon>
        <taxon>Caulobacteraceae</taxon>
        <taxon>Brevundimonas</taxon>
    </lineage>
</organism>
<dbReference type="AlphaFoldDB" id="A0A172Y8L0"/>
<keyword evidence="5 12" id="KW-0813">Transport</keyword>
<evidence type="ECO:0000256" key="8">
    <source>
        <dbReference type="ARBA" id="ARBA00022692"/>
    </source>
</evidence>
<comment type="similarity">
    <text evidence="3 12">Belongs to the CcmD/CycX/HelD family.</text>
</comment>
<dbReference type="NCBIfam" id="TIGR03141">
    <property type="entry name" value="cytochro_ccmD"/>
    <property type="match status" value="1"/>
</dbReference>
<keyword evidence="9 12" id="KW-0201">Cytochrome c-type biogenesis</keyword>
<reference evidence="13 14" key="1">
    <citation type="journal article" date="2014" name="Genome Announc.">
        <title>Genome Sequence of a Promising Hydrogen-Producing Facultative Anaerobic Bacterium, Brevundimonas naejangsanensis Strain B1.</title>
        <authorList>
            <person name="Su H."/>
            <person name="Zhang T."/>
            <person name="Bao M."/>
            <person name="Jiang Y."/>
            <person name="Wang Y."/>
            <person name="Tan T."/>
        </authorList>
    </citation>
    <scope>NUCLEOTIDE SEQUENCE [LARGE SCALE GENOMIC DNA]</scope>
    <source>
        <strain evidence="13 14">B1</strain>
    </source>
</reference>
<dbReference type="GO" id="GO:0015886">
    <property type="term" value="P:heme transport"/>
    <property type="evidence" value="ECO:0007669"/>
    <property type="project" value="InterPro"/>
</dbReference>